<keyword evidence="4" id="KW-0233">DNA recombination</keyword>
<dbReference type="EMBL" id="MFFW01000046">
    <property type="protein sequence ID" value="OGF23907.1"/>
    <property type="molecule type" value="Genomic_DNA"/>
</dbReference>
<evidence type="ECO:0000259" key="6">
    <source>
        <dbReference type="Pfam" id="PF01609"/>
    </source>
</evidence>
<evidence type="ECO:0000256" key="4">
    <source>
        <dbReference type="ARBA" id="ARBA00023172"/>
    </source>
</evidence>
<reference evidence="8 9" key="1">
    <citation type="journal article" date="2016" name="Nat. Commun.">
        <title>Thousands of microbial genomes shed light on interconnected biogeochemical processes in an aquifer system.</title>
        <authorList>
            <person name="Anantharaman K."/>
            <person name="Brown C.T."/>
            <person name="Hug L.A."/>
            <person name="Sharon I."/>
            <person name="Castelle C.J."/>
            <person name="Probst A.J."/>
            <person name="Thomas B.C."/>
            <person name="Singh A."/>
            <person name="Wilkins M.J."/>
            <person name="Karaoz U."/>
            <person name="Brodie E.L."/>
            <person name="Williams K.H."/>
            <person name="Hubbard S.S."/>
            <person name="Banfield J.F."/>
        </authorList>
    </citation>
    <scope>NUCLEOTIDE SEQUENCE [LARGE SCALE GENOMIC DNA]</scope>
</reference>
<proteinExistence type="inferred from homology"/>
<feature type="domain" description="DUF4372" evidence="7">
    <location>
        <begin position="6"/>
        <end position="76"/>
    </location>
</feature>
<protein>
    <recommendedName>
        <fullName evidence="10">Transposase</fullName>
    </recommendedName>
</protein>
<evidence type="ECO:0000313" key="9">
    <source>
        <dbReference type="Proteomes" id="UP000178783"/>
    </source>
</evidence>
<sequence length="390" mass="46100">MYQYSNTIFNQLLNFLPKDNFSQFVGQHHGDKYVKRVTTWNQLILLLYAQSTGKDSLREIETGFKAHDGSWYHLGVNSVAKSSLADANRRRSYQIFEKLFYSLLKQCQEVLPEREFNFKNPLYSFDSTTIKLCLSIFDWAKYSKTKGALKLHTLFNNRTTVPELLILSDGKTGDITAAKEKKLPLEKGSIIVFDRAYIDYEWWAKLNNDGIFFVSRVKSNQNIFVVGQHKTKLEKNILADEAVIFGDYKAMDVYPEKLRRVKYFDEENGKVYVYLTNNFELTAGQIARIYKERWQIELFFKWIKQNLKIKTFLGTSKNAVMTQIWVAMVYYLLLAYIKFQTKFKKSLLEFTRMIRETLMIRRSLVDLLSLNVRTIYRIKTQEKLHQLCFW</sequence>
<accession>A0A1F5SB64</accession>
<gene>
    <name evidence="8" type="ORF">A3H66_03015</name>
</gene>
<evidence type="ECO:0000256" key="5">
    <source>
        <dbReference type="SAM" id="Phobius"/>
    </source>
</evidence>
<dbReference type="GO" id="GO:0004803">
    <property type="term" value="F:transposase activity"/>
    <property type="evidence" value="ECO:0007669"/>
    <property type="project" value="InterPro"/>
</dbReference>
<comment type="similarity">
    <text evidence="1">Belongs to the transposase 11 family.</text>
</comment>
<dbReference type="GO" id="GO:0003677">
    <property type="term" value="F:DNA binding"/>
    <property type="evidence" value="ECO:0007669"/>
    <property type="project" value="UniProtKB-KW"/>
</dbReference>
<dbReference type="InterPro" id="IPR012337">
    <property type="entry name" value="RNaseH-like_sf"/>
</dbReference>
<organism evidence="8 9">
    <name type="scientific">Candidatus Falkowbacteria bacterium RIFCSPLOWO2_02_FULL_45_21</name>
    <dbReference type="NCBI Taxonomy" id="1797989"/>
    <lineage>
        <taxon>Bacteria</taxon>
        <taxon>Candidatus Falkowiibacteriota</taxon>
    </lineage>
</organism>
<evidence type="ECO:0000256" key="2">
    <source>
        <dbReference type="ARBA" id="ARBA00022578"/>
    </source>
</evidence>
<evidence type="ECO:0000256" key="3">
    <source>
        <dbReference type="ARBA" id="ARBA00023125"/>
    </source>
</evidence>
<keyword evidence="3" id="KW-0238">DNA-binding</keyword>
<dbReference type="PANTHER" id="PTHR33258">
    <property type="entry name" value="TRANSPOSASE INSL FOR INSERTION SEQUENCE ELEMENT IS186A-RELATED"/>
    <property type="match status" value="1"/>
</dbReference>
<dbReference type="InterPro" id="IPR002559">
    <property type="entry name" value="Transposase_11"/>
</dbReference>
<feature type="domain" description="Transposase IS4-like" evidence="6">
    <location>
        <begin position="121"/>
        <end position="332"/>
    </location>
</feature>
<dbReference type="GO" id="GO:0006313">
    <property type="term" value="P:DNA transposition"/>
    <property type="evidence" value="ECO:0007669"/>
    <property type="project" value="InterPro"/>
</dbReference>
<evidence type="ECO:0000256" key="1">
    <source>
        <dbReference type="ARBA" id="ARBA00010075"/>
    </source>
</evidence>
<dbReference type="PANTHER" id="PTHR33258:SF1">
    <property type="entry name" value="TRANSPOSASE INSL FOR INSERTION SEQUENCE ELEMENT IS186A-RELATED"/>
    <property type="match status" value="1"/>
</dbReference>
<keyword evidence="5" id="KW-0472">Membrane</keyword>
<name>A0A1F5SB64_9BACT</name>
<dbReference type="Proteomes" id="UP000178783">
    <property type="component" value="Unassembled WGS sequence"/>
</dbReference>
<dbReference type="InterPro" id="IPR047952">
    <property type="entry name" value="Transpos_IS4"/>
</dbReference>
<evidence type="ECO:0000313" key="8">
    <source>
        <dbReference type="EMBL" id="OGF23907.1"/>
    </source>
</evidence>
<keyword evidence="5" id="KW-0812">Transmembrane</keyword>
<dbReference type="Pfam" id="PF01609">
    <property type="entry name" value="DDE_Tnp_1"/>
    <property type="match status" value="1"/>
</dbReference>
<comment type="caution">
    <text evidence="8">The sequence shown here is derived from an EMBL/GenBank/DDBJ whole genome shotgun (WGS) entry which is preliminary data.</text>
</comment>
<keyword evidence="5" id="KW-1133">Transmembrane helix</keyword>
<dbReference type="Pfam" id="PF14294">
    <property type="entry name" value="DUF4372"/>
    <property type="match status" value="1"/>
</dbReference>
<dbReference type="InterPro" id="IPR025399">
    <property type="entry name" value="DUF4372"/>
</dbReference>
<dbReference type="NCBIfam" id="NF033592">
    <property type="entry name" value="transpos_IS4_1"/>
    <property type="match status" value="1"/>
</dbReference>
<evidence type="ECO:0008006" key="10">
    <source>
        <dbReference type="Google" id="ProtNLM"/>
    </source>
</evidence>
<dbReference type="SUPFAM" id="SSF53098">
    <property type="entry name" value="Ribonuclease H-like"/>
    <property type="match status" value="1"/>
</dbReference>
<keyword evidence="2" id="KW-0815">Transposition</keyword>
<feature type="transmembrane region" description="Helical" evidence="5">
    <location>
        <begin position="319"/>
        <end position="337"/>
    </location>
</feature>
<evidence type="ECO:0000259" key="7">
    <source>
        <dbReference type="Pfam" id="PF14294"/>
    </source>
</evidence>
<dbReference type="AlphaFoldDB" id="A0A1F5SB64"/>